<feature type="domain" description="Tyr recombinase" evidence="5">
    <location>
        <begin position="1"/>
        <end position="109"/>
    </location>
</feature>
<proteinExistence type="inferred from homology"/>
<protein>
    <submittedName>
        <fullName evidence="6">Tyrosine-type recombinase/integrase</fullName>
    </submittedName>
</protein>
<dbReference type="PANTHER" id="PTHR30349:SF41">
    <property type="entry name" value="INTEGRASE_RECOMBINASE PROTEIN MJ0367-RELATED"/>
    <property type="match status" value="1"/>
</dbReference>
<keyword evidence="2" id="KW-0238">DNA-binding</keyword>
<evidence type="ECO:0000313" key="6">
    <source>
        <dbReference type="EMBL" id="MCS5732716.1"/>
    </source>
</evidence>
<evidence type="ECO:0000256" key="4">
    <source>
        <dbReference type="SAM" id="MobiDB-lite"/>
    </source>
</evidence>
<reference evidence="6" key="1">
    <citation type="submission" date="2022-08" db="EMBL/GenBank/DDBJ databases">
        <authorList>
            <person name="Deng Y."/>
            <person name="Han X.-F."/>
            <person name="Zhang Y.-Q."/>
        </authorList>
    </citation>
    <scope>NUCLEOTIDE SEQUENCE</scope>
    <source>
        <strain evidence="6">CPCC 203386</strain>
    </source>
</reference>
<feature type="region of interest" description="Disordered" evidence="4">
    <location>
        <begin position="118"/>
        <end position="137"/>
    </location>
</feature>
<dbReference type="Gene3D" id="1.10.443.10">
    <property type="entry name" value="Intergrase catalytic core"/>
    <property type="match status" value="1"/>
</dbReference>
<gene>
    <name evidence="6" type="ORF">N1032_03035</name>
</gene>
<dbReference type="InterPro" id="IPR011010">
    <property type="entry name" value="DNA_brk_join_enz"/>
</dbReference>
<evidence type="ECO:0000256" key="2">
    <source>
        <dbReference type="ARBA" id="ARBA00023125"/>
    </source>
</evidence>
<organism evidence="6 7">
    <name type="scientific">Herbiconiux daphne</name>
    <dbReference type="NCBI Taxonomy" id="2970914"/>
    <lineage>
        <taxon>Bacteria</taxon>
        <taxon>Bacillati</taxon>
        <taxon>Actinomycetota</taxon>
        <taxon>Actinomycetes</taxon>
        <taxon>Micrococcales</taxon>
        <taxon>Microbacteriaceae</taxon>
        <taxon>Herbiconiux</taxon>
    </lineage>
</organism>
<sequence length="137" mass="15051">MPLVGFLVDEIKPLIDGHKGTDYVFRTVSGDAIHDHNWRTLVWTKAVAGAGLDELGITPHKLRHTAASMAIAAGADVKLVQRMLGHKDATETLNTYGHLWPDRLDEVTTALEKARSKALSKSKKNAHDEQIMTTDVT</sequence>
<keyword evidence="7" id="KW-1185">Reference proteome</keyword>
<name>A0ABT2H066_9MICO</name>
<dbReference type="RefSeq" id="WP_259537356.1">
    <property type="nucleotide sequence ID" value="NZ_JANLCJ010000001.1"/>
</dbReference>
<evidence type="ECO:0000259" key="5">
    <source>
        <dbReference type="PROSITE" id="PS51898"/>
    </source>
</evidence>
<dbReference type="InterPro" id="IPR050090">
    <property type="entry name" value="Tyrosine_recombinase_XerCD"/>
</dbReference>
<dbReference type="InterPro" id="IPR013762">
    <property type="entry name" value="Integrase-like_cat_sf"/>
</dbReference>
<dbReference type="Pfam" id="PF00589">
    <property type="entry name" value="Phage_integrase"/>
    <property type="match status" value="1"/>
</dbReference>
<dbReference type="PROSITE" id="PS51898">
    <property type="entry name" value="TYR_RECOMBINASE"/>
    <property type="match status" value="1"/>
</dbReference>
<comment type="caution">
    <text evidence="6">The sequence shown here is derived from an EMBL/GenBank/DDBJ whole genome shotgun (WGS) entry which is preliminary data.</text>
</comment>
<evidence type="ECO:0000256" key="3">
    <source>
        <dbReference type="ARBA" id="ARBA00023172"/>
    </source>
</evidence>
<dbReference type="PANTHER" id="PTHR30349">
    <property type="entry name" value="PHAGE INTEGRASE-RELATED"/>
    <property type="match status" value="1"/>
</dbReference>
<accession>A0ABT2H066</accession>
<evidence type="ECO:0000313" key="7">
    <source>
        <dbReference type="Proteomes" id="UP001165586"/>
    </source>
</evidence>
<dbReference type="Proteomes" id="UP001165586">
    <property type="component" value="Unassembled WGS sequence"/>
</dbReference>
<evidence type="ECO:0000256" key="1">
    <source>
        <dbReference type="ARBA" id="ARBA00008857"/>
    </source>
</evidence>
<dbReference type="InterPro" id="IPR002104">
    <property type="entry name" value="Integrase_catalytic"/>
</dbReference>
<comment type="similarity">
    <text evidence="1">Belongs to the 'phage' integrase family.</text>
</comment>
<dbReference type="EMBL" id="JANLCJ010000001">
    <property type="protein sequence ID" value="MCS5732716.1"/>
    <property type="molecule type" value="Genomic_DNA"/>
</dbReference>
<dbReference type="SUPFAM" id="SSF56349">
    <property type="entry name" value="DNA breaking-rejoining enzymes"/>
    <property type="match status" value="1"/>
</dbReference>
<keyword evidence="3" id="KW-0233">DNA recombination</keyword>